<sequence>MAELDALRTEVLGHSAKKNTKQSSVISGLQKIHPAATMYYTTSGSMQGNNCKKVL</sequence>
<reference evidence="1" key="2">
    <citation type="journal article" date="2015" name="Data Brief">
        <title>Shoot transcriptome of the giant reed, Arundo donax.</title>
        <authorList>
            <person name="Barrero R.A."/>
            <person name="Guerrero F.D."/>
            <person name="Moolhuijzen P."/>
            <person name="Goolsby J.A."/>
            <person name="Tidwell J."/>
            <person name="Bellgard S.E."/>
            <person name="Bellgard M.I."/>
        </authorList>
    </citation>
    <scope>NUCLEOTIDE SEQUENCE</scope>
    <source>
        <tissue evidence="1">Shoot tissue taken approximately 20 cm above the soil surface</tissue>
    </source>
</reference>
<proteinExistence type="predicted"/>
<dbReference type="AlphaFoldDB" id="A0A0A9G804"/>
<organism evidence="1">
    <name type="scientific">Arundo donax</name>
    <name type="common">Giant reed</name>
    <name type="synonym">Donax arundinaceus</name>
    <dbReference type="NCBI Taxonomy" id="35708"/>
    <lineage>
        <taxon>Eukaryota</taxon>
        <taxon>Viridiplantae</taxon>
        <taxon>Streptophyta</taxon>
        <taxon>Embryophyta</taxon>
        <taxon>Tracheophyta</taxon>
        <taxon>Spermatophyta</taxon>
        <taxon>Magnoliopsida</taxon>
        <taxon>Liliopsida</taxon>
        <taxon>Poales</taxon>
        <taxon>Poaceae</taxon>
        <taxon>PACMAD clade</taxon>
        <taxon>Arundinoideae</taxon>
        <taxon>Arundineae</taxon>
        <taxon>Arundo</taxon>
    </lineage>
</organism>
<protein>
    <submittedName>
        <fullName evidence="1">Uncharacterized protein</fullName>
    </submittedName>
</protein>
<evidence type="ECO:0000313" key="1">
    <source>
        <dbReference type="EMBL" id="JAE18661.1"/>
    </source>
</evidence>
<accession>A0A0A9G804</accession>
<dbReference type="EMBL" id="GBRH01179235">
    <property type="protein sequence ID" value="JAE18661.1"/>
    <property type="molecule type" value="Transcribed_RNA"/>
</dbReference>
<name>A0A0A9G804_ARUDO</name>
<reference evidence="1" key="1">
    <citation type="submission" date="2014-09" db="EMBL/GenBank/DDBJ databases">
        <authorList>
            <person name="Magalhaes I.L.F."/>
            <person name="Oliveira U."/>
            <person name="Santos F.R."/>
            <person name="Vidigal T.H.D.A."/>
            <person name="Brescovit A.D."/>
            <person name="Santos A.J."/>
        </authorList>
    </citation>
    <scope>NUCLEOTIDE SEQUENCE</scope>
    <source>
        <tissue evidence="1">Shoot tissue taken approximately 20 cm above the soil surface</tissue>
    </source>
</reference>